<dbReference type="Proteomes" id="UP001196413">
    <property type="component" value="Unassembled WGS sequence"/>
</dbReference>
<proteinExistence type="predicted"/>
<evidence type="ECO:0000313" key="1">
    <source>
        <dbReference type="EMBL" id="KAJ1366926.1"/>
    </source>
</evidence>
<sequence length="97" mass="10380">MIWTTNQGVASQLPGILRSGADVQRRFVQRFVNASALASESAVTAAILSQLTVNISYQSLQCEMVSVNPGAQDPPPPALPYRAMMMGESCVISGKHM</sequence>
<gene>
    <name evidence="1" type="ORF">KIN20_027725</name>
</gene>
<dbReference type="EMBL" id="JAHQIW010005716">
    <property type="protein sequence ID" value="KAJ1366926.1"/>
    <property type="molecule type" value="Genomic_DNA"/>
</dbReference>
<evidence type="ECO:0000313" key="2">
    <source>
        <dbReference type="Proteomes" id="UP001196413"/>
    </source>
</evidence>
<accession>A0AAD5R019</accession>
<reference evidence="1" key="1">
    <citation type="submission" date="2021-06" db="EMBL/GenBank/DDBJ databases">
        <title>Parelaphostrongylus tenuis whole genome reference sequence.</title>
        <authorList>
            <person name="Garwood T.J."/>
            <person name="Larsen P.A."/>
            <person name="Fountain-Jones N.M."/>
            <person name="Garbe J.R."/>
            <person name="Macchietto M.G."/>
            <person name="Kania S.A."/>
            <person name="Gerhold R.W."/>
            <person name="Richards J.E."/>
            <person name="Wolf T.M."/>
        </authorList>
    </citation>
    <scope>NUCLEOTIDE SEQUENCE</scope>
    <source>
        <strain evidence="1">MNPRO001-30</strain>
        <tissue evidence="1">Meninges</tissue>
    </source>
</reference>
<organism evidence="1 2">
    <name type="scientific">Parelaphostrongylus tenuis</name>
    <name type="common">Meningeal worm</name>
    <dbReference type="NCBI Taxonomy" id="148309"/>
    <lineage>
        <taxon>Eukaryota</taxon>
        <taxon>Metazoa</taxon>
        <taxon>Ecdysozoa</taxon>
        <taxon>Nematoda</taxon>
        <taxon>Chromadorea</taxon>
        <taxon>Rhabditida</taxon>
        <taxon>Rhabditina</taxon>
        <taxon>Rhabditomorpha</taxon>
        <taxon>Strongyloidea</taxon>
        <taxon>Metastrongylidae</taxon>
        <taxon>Parelaphostrongylus</taxon>
    </lineage>
</organism>
<name>A0AAD5R019_PARTN</name>
<comment type="caution">
    <text evidence="1">The sequence shown here is derived from an EMBL/GenBank/DDBJ whole genome shotgun (WGS) entry which is preliminary data.</text>
</comment>
<dbReference type="AlphaFoldDB" id="A0AAD5R019"/>
<protein>
    <submittedName>
        <fullName evidence="1">Uncharacterized protein</fullName>
    </submittedName>
</protein>
<keyword evidence="2" id="KW-1185">Reference proteome</keyword>